<gene>
    <name evidence="3" type="ORF">OO017_09780</name>
</gene>
<feature type="signal peptide" evidence="1">
    <location>
        <begin position="1"/>
        <end position="22"/>
    </location>
</feature>
<organism evidence="3 4">
    <name type="scientific">Pontibacter anaerobius</name>
    <dbReference type="NCBI Taxonomy" id="2993940"/>
    <lineage>
        <taxon>Bacteria</taxon>
        <taxon>Pseudomonadati</taxon>
        <taxon>Bacteroidota</taxon>
        <taxon>Cytophagia</taxon>
        <taxon>Cytophagales</taxon>
        <taxon>Hymenobacteraceae</taxon>
        <taxon>Pontibacter</taxon>
    </lineage>
</organism>
<dbReference type="PROSITE" id="PS50853">
    <property type="entry name" value="FN3"/>
    <property type="match status" value="1"/>
</dbReference>
<accession>A0ABT3RFQ3</accession>
<keyword evidence="4" id="KW-1185">Reference proteome</keyword>
<proteinExistence type="predicted"/>
<dbReference type="RefSeq" id="WP_266052296.1">
    <property type="nucleotide sequence ID" value="NZ_JAPFQO010000006.1"/>
</dbReference>
<evidence type="ECO:0000313" key="3">
    <source>
        <dbReference type="EMBL" id="MCX2740233.1"/>
    </source>
</evidence>
<evidence type="ECO:0000259" key="2">
    <source>
        <dbReference type="PROSITE" id="PS50853"/>
    </source>
</evidence>
<dbReference type="Pfam" id="PF13585">
    <property type="entry name" value="CHU_C"/>
    <property type="match status" value="1"/>
</dbReference>
<dbReference type="EMBL" id="JAPFQO010000006">
    <property type="protein sequence ID" value="MCX2740233.1"/>
    <property type="molecule type" value="Genomic_DNA"/>
</dbReference>
<dbReference type="Gene3D" id="2.60.40.10">
    <property type="entry name" value="Immunoglobulins"/>
    <property type="match status" value="1"/>
</dbReference>
<dbReference type="InterPro" id="IPR011042">
    <property type="entry name" value="6-blade_b-propeller_TolB-like"/>
</dbReference>
<dbReference type="SUPFAM" id="SSF82171">
    <property type="entry name" value="DPP6 N-terminal domain-like"/>
    <property type="match status" value="1"/>
</dbReference>
<dbReference type="InterPro" id="IPR036116">
    <property type="entry name" value="FN3_sf"/>
</dbReference>
<dbReference type="InterPro" id="IPR013783">
    <property type="entry name" value="Ig-like_fold"/>
</dbReference>
<dbReference type="InterPro" id="IPR003961">
    <property type="entry name" value="FN3_dom"/>
</dbReference>
<evidence type="ECO:0000313" key="4">
    <source>
        <dbReference type="Proteomes" id="UP001207228"/>
    </source>
</evidence>
<comment type="caution">
    <text evidence="3">The sequence shown here is derived from an EMBL/GenBank/DDBJ whole genome shotgun (WGS) entry which is preliminary data.</text>
</comment>
<name>A0ABT3RFQ3_9BACT</name>
<feature type="domain" description="Fibronectin type-III" evidence="2">
    <location>
        <begin position="727"/>
        <end position="824"/>
    </location>
</feature>
<evidence type="ECO:0000256" key="1">
    <source>
        <dbReference type="SAM" id="SignalP"/>
    </source>
</evidence>
<dbReference type="SUPFAM" id="SSF49265">
    <property type="entry name" value="Fibronectin type III"/>
    <property type="match status" value="1"/>
</dbReference>
<dbReference type="Pfam" id="PF19408">
    <property type="entry name" value="PKD_6"/>
    <property type="match status" value="1"/>
</dbReference>
<protein>
    <submittedName>
        <fullName evidence="3">Gliding motility-associated C-terminal domain-containing protein</fullName>
    </submittedName>
</protein>
<dbReference type="Proteomes" id="UP001207228">
    <property type="component" value="Unassembled WGS sequence"/>
</dbReference>
<feature type="chain" id="PRO_5045840719" evidence="1">
    <location>
        <begin position="23"/>
        <end position="906"/>
    </location>
</feature>
<sequence>MRYFLQLYLALACCLTGGAALAQGQANIWYFGNGGAGLDFNLRPPGVLTGGALLASEGVATMADSTGRLLFYTNGERIWNREHRVMANGSDLAGHLSARQGVVIVPQPGSKTRYFVFTTDALENRFAKGLRYSVVDMARQSGLGEVTTRNTLLHPLAEENLAATGACGCSNSGRYWVAADRQDRPGILYAYRVDAGGVNPQPVETLLPGVASITFLKFSPAGDRVAFTGLTDSDASVIGIADFDAATGRFSELRLIPVVSRDYHRAVEFSGDGKLLYFTTWSSPQLTQYDLSHASAGEMARTALPLVQRPVYSLNSPQLASDGKIYLSAYDGKQTSMAVLEHPNLKGPASLFRQDAFPGIGAYMLPNFVTSLLYRNELLAQRADAGPDRDVCANEPVRLGSAPDGRLRYSWSTGAHLSDSTVASPEFRYVGAVDRKKTLQYVLTVSDGPCTRRDTVEVTVHPLPRAAISGPRSVCPMVEGVVYQTDAAQGHTFRWRVRGGTVRSGQGTAAVTVDWGPTNAAAWVEVAPVNGIGCVGPPARMPVRVNVELETETPQGPQSVCLNQRAGNAYHVSPASGSVYTWGALGGRVVSGQGSARAVVDWDGTGTKKLWVQEQSVTVDTVCYGVSDTLRVNVFQDPTAIAIDFVTINDEEGTESLVQWRVDGALSAGGATSLQRRAEGSPVWAEVASVPNTRRSRADSGLRGREEVYAYRVVARNGCGEEVASDVHRTIRLRGEADAGEKTLTLRWSPYEGWEEGVLRYQVWRRLDGQADYTLLQEVDGTTLSLPGLNATEGFTHSYRVKAMAAGKPWESWSNSTELSFEHALNIPNIFSPNGDGMNDTFFIPQIELYPDNELVVVNRLGREVFRRSDYRGNWTGGDLSAGVYYYSLYVGKLGRTLKGWVEIVR</sequence>
<reference evidence="3 4" key="1">
    <citation type="submission" date="2022-11" db="EMBL/GenBank/DDBJ databases">
        <title>The characterization of three novel Bacteroidetes species and genomic analysis of their roles in tidal elemental geochemical cycles.</title>
        <authorList>
            <person name="Ma K.-J."/>
        </authorList>
    </citation>
    <scope>NUCLEOTIDE SEQUENCE [LARGE SCALE GENOMIC DNA]</scope>
    <source>
        <strain evidence="3 4">M82</strain>
    </source>
</reference>
<keyword evidence="1" id="KW-0732">Signal</keyword>
<dbReference type="InterPro" id="IPR045829">
    <property type="entry name" value="PKD_6"/>
</dbReference>
<dbReference type="Gene3D" id="2.120.10.30">
    <property type="entry name" value="TolB, C-terminal domain"/>
    <property type="match status" value="1"/>
</dbReference>